<protein>
    <submittedName>
        <fullName evidence="1">Uncharacterized protein</fullName>
    </submittedName>
</protein>
<dbReference type="EMBL" id="CM037154">
    <property type="protein sequence ID" value="KAH7861613.1"/>
    <property type="molecule type" value="Genomic_DNA"/>
</dbReference>
<sequence>MTAAHHWYERAKETANLGLQCMNLNPKDEPGMPTVIQTSEGLQYSESLVANGQHHQNLSSSMFFAKGRREPREARMYSKESSCCNQEKLITEQVLNKSSGCAEKQTWENHWTCFIDNIDYKRMCSNFCKVRMMLDIEILHTRFSQQLGLLTSIQRSGFSHNSNVETKFEAGFIMMMKQL</sequence>
<accession>A0ACB7Z7A0</accession>
<evidence type="ECO:0000313" key="1">
    <source>
        <dbReference type="EMBL" id="KAH7861613.1"/>
    </source>
</evidence>
<comment type="caution">
    <text evidence="1">The sequence shown here is derived from an EMBL/GenBank/DDBJ whole genome shotgun (WGS) entry which is preliminary data.</text>
</comment>
<dbReference type="Proteomes" id="UP000828048">
    <property type="component" value="Chromosome 4"/>
</dbReference>
<organism evidence="1 2">
    <name type="scientific">Vaccinium darrowii</name>
    <dbReference type="NCBI Taxonomy" id="229202"/>
    <lineage>
        <taxon>Eukaryota</taxon>
        <taxon>Viridiplantae</taxon>
        <taxon>Streptophyta</taxon>
        <taxon>Embryophyta</taxon>
        <taxon>Tracheophyta</taxon>
        <taxon>Spermatophyta</taxon>
        <taxon>Magnoliopsida</taxon>
        <taxon>eudicotyledons</taxon>
        <taxon>Gunneridae</taxon>
        <taxon>Pentapetalae</taxon>
        <taxon>asterids</taxon>
        <taxon>Ericales</taxon>
        <taxon>Ericaceae</taxon>
        <taxon>Vaccinioideae</taxon>
        <taxon>Vaccinieae</taxon>
        <taxon>Vaccinium</taxon>
    </lineage>
</organism>
<evidence type="ECO:0000313" key="2">
    <source>
        <dbReference type="Proteomes" id="UP000828048"/>
    </source>
</evidence>
<gene>
    <name evidence="1" type="ORF">Vadar_028430</name>
</gene>
<name>A0ACB7Z7A0_9ERIC</name>
<reference evidence="1 2" key="1">
    <citation type="journal article" date="2021" name="Hortic Res">
        <title>High-quality reference genome and annotation aids understanding of berry development for evergreen blueberry (Vaccinium darrowii).</title>
        <authorList>
            <person name="Yu J."/>
            <person name="Hulse-Kemp A.M."/>
            <person name="Babiker E."/>
            <person name="Staton M."/>
        </authorList>
    </citation>
    <scope>NUCLEOTIDE SEQUENCE [LARGE SCALE GENOMIC DNA]</scope>
    <source>
        <strain evidence="2">cv. NJ 8807/NJ 8810</strain>
        <tissue evidence="1">Young leaf</tissue>
    </source>
</reference>
<proteinExistence type="predicted"/>
<keyword evidence="2" id="KW-1185">Reference proteome</keyword>